<organism evidence="4 5">
    <name type="scientific">Prorocentrum cordatum</name>
    <dbReference type="NCBI Taxonomy" id="2364126"/>
    <lineage>
        <taxon>Eukaryota</taxon>
        <taxon>Sar</taxon>
        <taxon>Alveolata</taxon>
        <taxon>Dinophyceae</taxon>
        <taxon>Prorocentrales</taxon>
        <taxon>Prorocentraceae</taxon>
        <taxon>Prorocentrum</taxon>
    </lineage>
</organism>
<dbReference type="CDD" id="cd00201">
    <property type="entry name" value="WW"/>
    <property type="match status" value="1"/>
</dbReference>
<sequence length="317" mass="33580">MARAAVACARWRARAPVLTAAAAAWALLRATAPASPACARPLPLWRAGEGPQGPARAAPGLRGARARSDVEPSRHGRGAGGRRAAGVGGGGGGAPSLFGGLGGEKAPTDKFLTDRLPVLAKCKPVVFGIVFLLAYYKGWVGPWGMFFGMQSKSYFDLLGIPMRCVPQSPCFGSPFVYTQLYADLLVRAPGFILKLPTYIKKLIDGSLAKELEEKMDSFAQSARDQATQPQQKMSVMQRLQELAQQQQGRQAGPPPRAAPRSSPGSGPSPGRGEWQAALDPATGQTYYWNTATRQTCWEQPGAGKPPARPAAADVIDV</sequence>
<dbReference type="PROSITE" id="PS50020">
    <property type="entry name" value="WW_DOMAIN_2"/>
    <property type="match status" value="1"/>
</dbReference>
<feature type="compositionally biased region" description="Gly residues" evidence="1">
    <location>
        <begin position="78"/>
        <end position="90"/>
    </location>
</feature>
<feature type="domain" description="WW" evidence="3">
    <location>
        <begin position="268"/>
        <end position="302"/>
    </location>
</feature>
<gene>
    <name evidence="4" type="ORF">PCOR1329_LOCUS34369</name>
</gene>
<feature type="region of interest" description="Disordered" evidence="1">
    <location>
        <begin position="239"/>
        <end position="285"/>
    </location>
</feature>
<dbReference type="InterPro" id="IPR001202">
    <property type="entry name" value="WW_dom"/>
</dbReference>
<feature type="compositionally biased region" description="Low complexity" evidence="1">
    <location>
        <begin position="49"/>
        <end position="63"/>
    </location>
</feature>
<reference evidence="4" key="1">
    <citation type="submission" date="2023-10" db="EMBL/GenBank/DDBJ databases">
        <authorList>
            <person name="Chen Y."/>
            <person name="Shah S."/>
            <person name="Dougan E. K."/>
            <person name="Thang M."/>
            <person name="Chan C."/>
        </authorList>
    </citation>
    <scope>NUCLEOTIDE SEQUENCE [LARGE SCALE GENOMIC DNA]</scope>
</reference>
<dbReference type="EMBL" id="CAUYUJ010014222">
    <property type="protein sequence ID" value="CAK0838415.1"/>
    <property type="molecule type" value="Genomic_DNA"/>
</dbReference>
<evidence type="ECO:0000313" key="4">
    <source>
        <dbReference type="EMBL" id="CAK0838415.1"/>
    </source>
</evidence>
<feature type="signal peptide" evidence="2">
    <location>
        <begin position="1"/>
        <end position="39"/>
    </location>
</feature>
<dbReference type="SMART" id="SM00456">
    <property type="entry name" value="WW"/>
    <property type="match status" value="1"/>
</dbReference>
<dbReference type="InterPro" id="IPR036020">
    <property type="entry name" value="WW_dom_sf"/>
</dbReference>
<feature type="chain" id="PRO_5046059209" description="WW domain-containing protein" evidence="2">
    <location>
        <begin position="40"/>
        <end position="317"/>
    </location>
</feature>
<evidence type="ECO:0000259" key="3">
    <source>
        <dbReference type="PROSITE" id="PS50020"/>
    </source>
</evidence>
<protein>
    <recommendedName>
        <fullName evidence="3">WW domain-containing protein</fullName>
    </recommendedName>
</protein>
<feature type="region of interest" description="Disordered" evidence="1">
    <location>
        <begin position="49"/>
        <end position="90"/>
    </location>
</feature>
<evidence type="ECO:0000256" key="1">
    <source>
        <dbReference type="SAM" id="MobiDB-lite"/>
    </source>
</evidence>
<dbReference type="Gene3D" id="2.20.70.10">
    <property type="match status" value="1"/>
</dbReference>
<dbReference type="Proteomes" id="UP001189429">
    <property type="component" value="Unassembled WGS sequence"/>
</dbReference>
<feature type="compositionally biased region" description="Low complexity" evidence="1">
    <location>
        <begin position="258"/>
        <end position="272"/>
    </location>
</feature>
<evidence type="ECO:0000256" key="2">
    <source>
        <dbReference type="SAM" id="SignalP"/>
    </source>
</evidence>
<dbReference type="SUPFAM" id="SSF51045">
    <property type="entry name" value="WW domain"/>
    <property type="match status" value="1"/>
</dbReference>
<comment type="caution">
    <text evidence="4">The sequence shown here is derived from an EMBL/GenBank/DDBJ whole genome shotgun (WGS) entry which is preliminary data.</text>
</comment>
<name>A0ABN9T0G0_9DINO</name>
<evidence type="ECO:0000313" key="5">
    <source>
        <dbReference type="Proteomes" id="UP001189429"/>
    </source>
</evidence>
<feature type="region of interest" description="Disordered" evidence="1">
    <location>
        <begin position="297"/>
        <end position="317"/>
    </location>
</feature>
<proteinExistence type="predicted"/>
<dbReference type="Pfam" id="PF00397">
    <property type="entry name" value="WW"/>
    <property type="match status" value="1"/>
</dbReference>
<keyword evidence="5" id="KW-1185">Reference proteome</keyword>
<dbReference type="PROSITE" id="PS01159">
    <property type="entry name" value="WW_DOMAIN_1"/>
    <property type="match status" value="1"/>
</dbReference>
<feature type="compositionally biased region" description="Low complexity" evidence="1">
    <location>
        <begin position="300"/>
        <end position="317"/>
    </location>
</feature>
<keyword evidence="2" id="KW-0732">Signal</keyword>
<accession>A0ABN9T0G0</accession>